<feature type="compositionally biased region" description="Low complexity" evidence="1">
    <location>
        <begin position="226"/>
        <end position="245"/>
    </location>
</feature>
<dbReference type="SUPFAM" id="SSF52799">
    <property type="entry name" value="(Phosphotyrosine protein) phosphatases II"/>
    <property type="match status" value="1"/>
</dbReference>
<dbReference type="PROSITE" id="PS50056">
    <property type="entry name" value="TYR_PHOSPHATASE_2"/>
    <property type="match status" value="1"/>
</dbReference>
<keyword evidence="4" id="KW-1185">Reference proteome</keyword>
<dbReference type="RefSeq" id="WP_338110150.1">
    <property type="nucleotide sequence ID" value="NZ_JACHWJ010000005.1"/>
</dbReference>
<dbReference type="InterPro" id="IPR026893">
    <property type="entry name" value="Tyr/Ser_Pase_IphP-type"/>
</dbReference>
<comment type="caution">
    <text evidence="3">The sequence shown here is derived from an EMBL/GenBank/DDBJ whole genome shotgun (WGS) entry which is preliminary data.</text>
</comment>
<evidence type="ECO:0000313" key="3">
    <source>
        <dbReference type="EMBL" id="MBB2959123.1"/>
    </source>
</evidence>
<evidence type="ECO:0000259" key="2">
    <source>
        <dbReference type="PROSITE" id="PS50056"/>
    </source>
</evidence>
<reference evidence="3 4" key="1">
    <citation type="submission" date="2020-08" db="EMBL/GenBank/DDBJ databases">
        <title>Sequencing the genomes of 1000 actinobacteria strains.</title>
        <authorList>
            <person name="Klenk H.-P."/>
        </authorList>
    </citation>
    <scope>NUCLEOTIDE SEQUENCE [LARGE SCALE GENOMIC DNA]</scope>
    <source>
        <strain evidence="3 4">DSM 20419</strain>
    </source>
</reference>
<dbReference type="InterPro" id="IPR016130">
    <property type="entry name" value="Tyr_Pase_AS"/>
</dbReference>
<sequence length="245" mass="25503">MRAIEIDGLFNARAASAEAPWVVRAGSPDALTLDGETDLRDLGVALILDLRERAESGPRDHGIPVRQVPLYGSEPPVAGRLEDIYETLLRGRGGALAEAVAVLANAERGVLVHCTAGKDRTGLVVALAQLVGGADEADVVADYALSGVAVRSVREPFALAVAAAYPAEQRSEILRLHLDSPPEALEHALGIVRELGGAEAYLRGHGLTEEHVLALRAKAAGETRAAEPTAEPAAEPTAEPASVAS</sequence>
<feature type="domain" description="Tyrosine specific protein phosphatases" evidence="2">
    <location>
        <begin position="75"/>
        <end position="140"/>
    </location>
</feature>
<name>A0A7W4URF6_9MICO</name>
<feature type="region of interest" description="Disordered" evidence="1">
    <location>
        <begin position="219"/>
        <end position="245"/>
    </location>
</feature>
<dbReference type="InterPro" id="IPR029021">
    <property type="entry name" value="Prot-tyrosine_phosphatase-like"/>
</dbReference>
<dbReference type="Pfam" id="PF13350">
    <property type="entry name" value="Y_phosphatase3"/>
    <property type="match status" value="1"/>
</dbReference>
<organism evidence="3 4">
    <name type="scientific">Pseudoclavibacter helvolus</name>
    <dbReference type="NCBI Taxonomy" id="255205"/>
    <lineage>
        <taxon>Bacteria</taxon>
        <taxon>Bacillati</taxon>
        <taxon>Actinomycetota</taxon>
        <taxon>Actinomycetes</taxon>
        <taxon>Micrococcales</taxon>
        <taxon>Microbacteriaceae</taxon>
        <taxon>Pseudoclavibacter</taxon>
    </lineage>
</organism>
<keyword evidence="3" id="KW-0378">Hydrolase</keyword>
<dbReference type="InterPro" id="IPR000387">
    <property type="entry name" value="Tyr_Pase_dom"/>
</dbReference>
<dbReference type="PROSITE" id="PS00383">
    <property type="entry name" value="TYR_PHOSPHATASE_1"/>
    <property type="match status" value="1"/>
</dbReference>
<gene>
    <name evidence="3" type="ORF">FHX72_003275</name>
</gene>
<dbReference type="Proteomes" id="UP000545286">
    <property type="component" value="Unassembled WGS sequence"/>
</dbReference>
<dbReference type="AlphaFoldDB" id="A0A7W4URF6"/>
<dbReference type="Gene3D" id="3.90.190.10">
    <property type="entry name" value="Protein tyrosine phosphatase superfamily"/>
    <property type="match status" value="1"/>
</dbReference>
<proteinExistence type="predicted"/>
<evidence type="ECO:0000313" key="4">
    <source>
        <dbReference type="Proteomes" id="UP000545286"/>
    </source>
</evidence>
<dbReference type="EMBL" id="JACHWJ010000005">
    <property type="protein sequence ID" value="MBB2959123.1"/>
    <property type="molecule type" value="Genomic_DNA"/>
</dbReference>
<protein>
    <submittedName>
        <fullName evidence="3">Protein-tyrosine phosphatase</fullName>
        <ecNumber evidence="3">3.1.3.48</ecNumber>
    </submittedName>
</protein>
<accession>A0A7W4URF6</accession>
<dbReference type="GO" id="GO:0004725">
    <property type="term" value="F:protein tyrosine phosphatase activity"/>
    <property type="evidence" value="ECO:0007669"/>
    <property type="project" value="UniProtKB-EC"/>
</dbReference>
<evidence type="ECO:0000256" key="1">
    <source>
        <dbReference type="SAM" id="MobiDB-lite"/>
    </source>
</evidence>
<dbReference type="EC" id="3.1.3.48" evidence="3"/>